<dbReference type="FunFam" id="1.10.10.60:FF:000141">
    <property type="entry name" value="TetR family transcriptional regulator"/>
    <property type="match status" value="1"/>
</dbReference>
<keyword evidence="3" id="KW-0804">Transcription</keyword>
<evidence type="ECO:0000256" key="3">
    <source>
        <dbReference type="ARBA" id="ARBA00023163"/>
    </source>
</evidence>
<dbReference type="EMBL" id="FODD01000030">
    <property type="protein sequence ID" value="SEO53940.1"/>
    <property type="molecule type" value="Genomic_DNA"/>
</dbReference>
<gene>
    <name evidence="7" type="ORF">SAMN05216267_103012</name>
</gene>
<keyword evidence="1" id="KW-0805">Transcription regulation</keyword>
<dbReference type="PROSITE" id="PS50977">
    <property type="entry name" value="HTH_TETR_2"/>
    <property type="match status" value="1"/>
</dbReference>
<dbReference type="Proteomes" id="UP000181951">
    <property type="component" value="Unassembled WGS sequence"/>
</dbReference>
<dbReference type="PANTHER" id="PTHR30055">
    <property type="entry name" value="HTH-TYPE TRANSCRIPTIONAL REGULATOR RUTR"/>
    <property type="match status" value="1"/>
</dbReference>
<dbReference type="InterPro" id="IPR050109">
    <property type="entry name" value="HTH-type_TetR-like_transc_reg"/>
</dbReference>
<evidence type="ECO:0000256" key="5">
    <source>
        <dbReference type="SAM" id="MobiDB-lite"/>
    </source>
</evidence>
<dbReference type="PRINTS" id="PR00455">
    <property type="entry name" value="HTHTETR"/>
</dbReference>
<reference evidence="7 8" key="1">
    <citation type="submission" date="2016-10" db="EMBL/GenBank/DDBJ databases">
        <authorList>
            <person name="de Groot N.N."/>
        </authorList>
    </citation>
    <scope>NUCLEOTIDE SEQUENCE [LARGE SCALE GENOMIC DNA]</scope>
    <source>
        <strain evidence="7 8">CGMCC 4.2026</strain>
    </source>
</reference>
<feature type="compositionally biased region" description="Basic and acidic residues" evidence="5">
    <location>
        <begin position="15"/>
        <end position="26"/>
    </location>
</feature>
<keyword evidence="2 4" id="KW-0238">DNA-binding</keyword>
<evidence type="ECO:0000256" key="1">
    <source>
        <dbReference type="ARBA" id="ARBA00023015"/>
    </source>
</evidence>
<feature type="DNA-binding region" description="H-T-H motif" evidence="4">
    <location>
        <begin position="48"/>
        <end position="67"/>
    </location>
</feature>
<dbReference type="InterPro" id="IPR009057">
    <property type="entry name" value="Homeodomain-like_sf"/>
</dbReference>
<dbReference type="Gene3D" id="1.10.357.10">
    <property type="entry name" value="Tetracycline Repressor, domain 2"/>
    <property type="match status" value="1"/>
</dbReference>
<dbReference type="Pfam" id="PF14246">
    <property type="entry name" value="TetR_C_7"/>
    <property type="match status" value="1"/>
</dbReference>
<dbReference type="GO" id="GO:0000976">
    <property type="term" value="F:transcription cis-regulatory region binding"/>
    <property type="evidence" value="ECO:0007669"/>
    <property type="project" value="TreeGrafter"/>
</dbReference>
<dbReference type="PANTHER" id="PTHR30055:SF146">
    <property type="entry name" value="HTH-TYPE TRANSCRIPTIONAL DUAL REGULATOR CECR"/>
    <property type="match status" value="1"/>
</dbReference>
<evidence type="ECO:0000259" key="6">
    <source>
        <dbReference type="PROSITE" id="PS50977"/>
    </source>
</evidence>
<feature type="region of interest" description="Disordered" evidence="5">
    <location>
        <begin position="1"/>
        <end position="26"/>
    </location>
</feature>
<dbReference type="GO" id="GO:0003700">
    <property type="term" value="F:DNA-binding transcription factor activity"/>
    <property type="evidence" value="ECO:0007669"/>
    <property type="project" value="TreeGrafter"/>
</dbReference>
<dbReference type="InterPro" id="IPR036271">
    <property type="entry name" value="Tet_transcr_reg_TetR-rel_C_sf"/>
</dbReference>
<accession>A0A1H8QI85</accession>
<evidence type="ECO:0000256" key="4">
    <source>
        <dbReference type="PROSITE-ProRule" id="PRU00335"/>
    </source>
</evidence>
<dbReference type="SUPFAM" id="SSF48498">
    <property type="entry name" value="Tetracyclin repressor-like, C-terminal domain"/>
    <property type="match status" value="1"/>
</dbReference>
<name>A0A1H8QI85_9ACTN</name>
<dbReference type="GO" id="GO:0045892">
    <property type="term" value="P:negative regulation of DNA-templated transcription"/>
    <property type="evidence" value="ECO:0007669"/>
    <property type="project" value="UniProtKB-ARBA"/>
</dbReference>
<evidence type="ECO:0000313" key="7">
    <source>
        <dbReference type="EMBL" id="SEO53940.1"/>
    </source>
</evidence>
<evidence type="ECO:0000313" key="8">
    <source>
        <dbReference type="Proteomes" id="UP000181951"/>
    </source>
</evidence>
<proteinExistence type="predicted"/>
<dbReference type="AlphaFoldDB" id="A0A1H8QI85"/>
<feature type="domain" description="HTH tetR-type" evidence="6">
    <location>
        <begin position="26"/>
        <end position="85"/>
    </location>
</feature>
<dbReference type="InterPro" id="IPR001647">
    <property type="entry name" value="HTH_TetR"/>
</dbReference>
<dbReference type="Pfam" id="PF00440">
    <property type="entry name" value="TetR_N"/>
    <property type="match status" value="1"/>
</dbReference>
<keyword evidence="8" id="KW-1185">Reference proteome</keyword>
<organism evidence="7 8">
    <name type="scientific">Actinacidiphila rubida</name>
    <dbReference type="NCBI Taxonomy" id="310780"/>
    <lineage>
        <taxon>Bacteria</taxon>
        <taxon>Bacillati</taxon>
        <taxon>Actinomycetota</taxon>
        <taxon>Actinomycetes</taxon>
        <taxon>Kitasatosporales</taxon>
        <taxon>Streptomycetaceae</taxon>
        <taxon>Actinacidiphila</taxon>
    </lineage>
</organism>
<protein>
    <submittedName>
        <fullName evidence="7">Transcriptional regulator, TetR family</fullName>
    </submittedName>
</protein>
<dbReference type="SUPFAM" id="SSF46689">
    <property type="entry name" value="Homeodomain-like"/>
    <property type="match status" value="1"/>
</dbReference>
<dbReference type="InterPro" id="IPR039536">
    <property type="entry name" value="TetR_C_Proteobacteria"/>
</dbReference>
<evidence type="ECO:0000256" key="2">
    <source>
        <dbReference type="ARBA" id="ARBA00023125"/>
    </source>
</evidence>
<sequence length="225" mass="24633">MTRLPHVNDDTAPAGERHVPAGPRAERKREAILAAARTRFLRDGFDASVDQIAAEAGVSKVTVYNHFGTKQSLFVEVIKGALDAPLGDTLAGAMERLAESDDLRAAFTEAAHAWVREIRSNPDVLALRTLIAREAHRVPELEQAWRRGGPELHHPEARDALEKLTATGRLAIPDPEVAIIQLYSLLVFPHLVFHAYGTAVDDAFADRLIVDGVDMFLSYYSPPAG</sequence>